<dbReference type="GO" id="GO:0050797">
    <property type="term" value="F:thymidylate synthase (FAD) activity"/>
    <property type="evidence" value="ECO:0007669"/>
    <property type="project" value="InterPro"/>
</dbReference>
<keyword evidence="2" id="KW-1185">Reference proteome</keyword>
<dbReference type="SUPFAM" id="SSF69796">
    <property type="entry name" value="Thymidylate synthase-complementing protein Thy1"/>
    <property type="match status" value="1"/>
</dbReference>
<dbReference type="KEGG" id="vg:932736"/>
<dbReference type="InterPro" id="IPR003669">
    <property type="entry name" value="Thymidylate_synthase_ThyX"/>
</dbReference>
<dbReference type="Gene3D" id="3.30.1360.170">
    <property type="match status" value="1"/>
</dbReference>
<dbReference type="Gene3D" id="1.20.5.3070">
    <property type="match status" value="1"/>
</dbReference>
<evidence type="ECO:0000313" key="1">
    <source>
        <dbReference type="EMBL" id="AAL73301.1"/>
    </source>
</evidence>
<dbReference type="InterPro" id="IPR036098">
    <property type="entry name" value="Thymidylate_synthase_ThyX_sf"/>
</dbReference>
<dbReference type="GO" id="GO:0004799">
    <property type="term" value="F:thymidylate synthase activity"/>
    <property type="evidence" value="ECO:0007669"/>
    <property type="project" value="TreeGrafter"/>
</dbReference>
<evidence type="ECO:0000313" key="2">
    <source>
        <dbReference type="Proteomes" id="UP000001761"/>
    </source>
</evidence>
<dbReference type="PANTHER" id="PTHR34934">
    <property type="entry name" value="FLAVIN-DEPENDENT THYMIDYLATE SYNTHASE"/>
    <property type="match status" value="1"/>
</dbReference>
<dbReference type="GeneID" id="932736"/>
<dbReference type="Pfam" id="PF02511">
    <property type="entry name" value="Thy1"/>
    <property type="match status" value="1"/>
</dbReference>
<organism evidence="1 2">
    <name type="scientific">Synechococcus phage P60</name>
    <dbReference type="NCBI Taxonomy" id="2905923"/>
    <lineage>
        <taxon>Viruses</taxon>
        <taxon>Duplodnaviria</taxon>
        <taxon>Heunggongvirae</taxon>
        <taxon>Uroviricota</taxon>
        <taxon>Caudoviricetes</taxon>
        <taxon>Autographivirales</taxon>
        <taxon>Tiilvirus</taxon>
        <taxon>Tiilvirus P60</taxon>
    </lineage>
</organism>
<dbReference type="PANTHER" id="PTHR34934:SF1">
    <property type="entry name" value="FLAVIN-DEPENDENT THYMIDYLATE SYNTHASE"/>
    <property type="match status" value="1"/>
</dbReference>
<dbReference type="RefSeq" id="NP_570363.1">
    <property type="nucleotide sequence ID" value="NC_003390.2"/>
</dbReference>
<dbReference type="NCBIfam" id="TIGR02170">
    <property type="entry name" value="thyX"/>
    <property type="match status" value="1"/>
</dbReference>
<dbReference type="Proteomes" id="UP000001761">
    <property type="component" value="Segment"/>
</dbReference>
<proteinExistence type="predicted"/>
<name>Q8W6X8_9CAUD</name>
<dbReference type="GO" id="GO:0070402">
    <property type="term" value="F:NADPH binding"/>
    <property type="evidence" value="ECO:0007669"/>
    <property type="project" value="TreeGrafter"/>
</dbReference>
<reference evidence="1 2" key="1">
    <citation type="journal article" date="2002" name="Appl. Environ. Microbiol.">
        <title>Genomic sequence and evolution of marine cyanophage P60: a new insight on lytic and lysogenic phages.</title>
        <authorList>
            <person name="Chen F."/>
            <person name="Lu J."/>
        </authorList>
    </citation>
    <scope>NUCLEOTIDE SEQUENCE</scope>
</reference>
<dbReference type="GO" id="GO:0050660">
    <property type="term" value="F:flavin adenine dinucleotide binding"/>
    <property type="evidence" value="ECO:0007669"/>
    <property type="project" value="InterPro"/>
</dbReference>
<sequence>MNTKTTAQQSHQHPHQSTLFNPTFNMSKVSLISVTPDAEELIAYLARVSNKDAKLGDPADRLIRYLIKHGHWSPFEMAHMVVEIETTRAIAPQILRHRSFSFQEFSQRYAVADLGEFEVPELRRQDTKNRQNSIDDLPAEIVAEFQSEIDEVFETTRVLYQRMLSYGVAKECARGILPLNTPTKLYMSGTIRSWIHYCQLRCGNGTQEEHRLIAEECKNLLYANLPNVAKAAFMS</sequence>
<accession>Q8W6X8</accession>
<dbReference type="CDD" id="cd20175">
    <property type="entry name" value="ThyX"/>
    <property type="match status" value="1"/>
</dbReference>
<gene>
    <name evidence="1" type="ORF">P60_gp50</name>
</gene>
<dbReference type="PROSITE" id="PS51331">
    <property type="entry name" value="THYX"/>
    <property type="match status" value="1"/>
</dbReference>
<dbReference type="EMBL" id="AF338467">
    <property type="protein sequence ID" value="AAL73301.1"/>
    <property type="molecule type" value="Genomic_DNA"/>
</dbReference>
<protein>
    <submittedName>
        <fullName evidence="1">Thymidylate synthase</fullName>
    </submittedName>
</protein>
<dbReference type="OrthoDB" id="8223at10239"/>
<dbReference type="GO" id="GO:0006231">
    <property type="term" value="P:dTMP biosynthetic process"/>
    <property type="evidence" value="ECO:0007669"/>
    <property type="project" value="InterPro"/>
</dbReference>